<dbReference type="Gene3D" id="3.30.160.60">
    <property type="entry name" value="Classic Zinc Finger"/>
    <property type="match status" value="1"/>
</dbReference>
<reference evidence="8" key="1">
    <citation type="submission" date="2025-08" db="UniProtKB">
        <authorList>
            <consortium name="Ensembl"/>
        </authorList>
    </citation>
    <scope>IDENTIFICATION</scope>
</reference>
<dbReference type="InterPro" id="IPR000315">
    <property type="entry name" value="Znf_B-box"/>
</dbReference>
<dbReference type="Pfam" id="PF25600">
    <property type="entry name" value="TRIM_CC"/>
    <property type="match status" value="1"/>
</dbReference>
<accession>A0A8C6WML7</accession>
<dbReference type="InterPro" id="IPR043136">
    <property type="entry name" value="B30.2/SPRY_sf"/>
</dbReference>
<evidence type="ECO:0000256" key="3">
    <source>
        <dbReference type="ARBA" id="ARBA00022833"/>
    </source>
</evidence>
<dbReference type="InterPro" id="IPR027370">
    <property type="entry name" value="Znf-RING_euk"/>
</dbReference>
<dbReference type="PROSITE" id="PS50089">
    <property type="entry name" value="ZF_RING_2"/>
    <property type="match status" value="1"/>
</dbReference>
<dbReference type="SMART" id="SM00184">
    <property type="entry name" value="RING"/>
    <property type="match status" value="1"/>
</dbReference>
<reference evidence="8" key="2">
    <citation type="submission" date="2025-09" db="UniProtKB">
        <authorList>
            <consortium name="Ensembl"/>
        </authorList>
    </citation>
    <scope>IDENTIFICATION</scope>
</reference>
<evidence type="ECO:0000259" key="6">
    <source>
        <dbReference type="PROSITE" id="PS50089"/>
    </source>
</evidence>
<dbReference type="Pfam" id="PF00643">
    <property type="entry name" value="zf-B_box"/>
    <property type="match status" value="1"/>
</dbReference>
<dbReference type="InterPro" id="IPR017907">
    <property type="entry name" value="Znf_RING_CS"/>
</dbReference>
<dbReference type="SMART" id="SM00336">
    <property type="entry name" value="BBOX"/>
    <property type="match status" value="1"/>
</dbReference>
<dbReference type="InterPro" id="IPR013083">
    <property type="entry name" value="Znf_RING/FYVE/PHD"/>
</dbReference>
<dbReference type="PRINTS" id="PR01407">
    <property type="entry name" value="BUTYPHLNCDUF"/>
</dbReference>
<dbReference type="Proteomes" id="UP000694523">
    <property type="component" value="Unplaced"/>
</dbReference>
<dbReference type="InterPro" id="IPR058030">
    <property type="entry name" value="TRIM8/14/16/25/29/45/65_CC"/>
</dbReference>
<evidence type="ECO:0000313" key="8">
    <source>
        <dbReference type="Ensembl" id="ENSNMLP00000018064.1"/>
    </source>
</evidence>
<dbReference type="PANTHER" id="PTHR25465:SF32">
    <property type="entry name" value="BLOODTHIRSTY-RELATED GENE FAMILY, MEMBER 16 ISOFORM X1-RELATED"/>
    <property type="match status" value="1"/>
</dbReference>
<dbReference type="InterPro" id="IPR001841">
    <property type="entry name" value="Znf_RING"/>
</dbReference>
<dbReference type="InterPro" id="IPR013320">
    <property type="entry name" value="ConA-like_dom_sf"/>
</dbReference>
<keyword evidence="9" id="KW-1185">Reference proteome</keyword>
<dbReference type="InterPro" id="IPR003879">
    <property type="entry name" value="Butyrophylin_SPRY"/>
</dbReference>
<dbReference type="Ensembl" id="ENSNMLT00000020302.1">
    <property type="protein sequence ID" value="ENSNMLP00000018064.1"/>
    <property type="gene ID" value="ENSNMLG00000011899.1"/>
</dbReference>
<dbReference type="Gene3D" id="3.30.40.10">
    <property type="entry name" value="Zinc/RING finger domain, C3HC4 (zinc finger)"/>
    <property type="match status" value="1"/>
</dbReference>
<evidence type="ECO:0000256" key="1">
    <source>
        <dbReference type="ARBA" id="ARBA00022723"/>
    </source>
</evidence>
<evidence type="ECO:0000256" key="4">
    <source>
        <dbReference type="PROSITE-ProRule" id="PRU00024"/>
    </source>
</evidence>
<sequence length="333" mass="37687">GHNNSLCLLSEEELQCSICLEVLTDPVSTPCGHTFCKHCITETWRVNAPCRCPVCNEVFTSRPQLKTNIFISAMVAQFRQRAQPNVTQDQCLQHNKPLELFCESDHSCVCVLCSLQHQGHTLVPLKEACEAKQRELQKSQAHTQRMIQDRTQKISEVQQSLELSQKAAEEEAAEGVSFFSALMEMIQKALDQVLQEFEEKQTKMKTEAEVLIQGLKQEICELKQKSSEVEQLSRSEDHVHVLKTFHSLTAAQYGDWTNARVTAPLILGTVQSAVIKMKIQIQNMDPKPLSESQLMKLQRHAVEVTLDSDTAHPELMVSEDLKQVSRTGTREDF</sequence>
<organism evidence="8 9">
    <name type="scientific">Neogobius melanostomus</name>
    <name type="common">round goby</name>
    <dbReference type="NCBI Taxonomy" id="47308"/>
    <lineage>
        <taxon>Eukaryota</taxon>
        <taxon>Metazoa</taxon>
        <taxon>Chordata</taxon>
        <taxon>Craniata</taxon>
        <taxon>Vertebrata</taxon>
        <taxon>Euteleostomi</taxon>
        <taxon>Actinopterygii</taxon>
        <taxon>Neopterygii</taxon>
        <taxon>Teleostei</taxon>
        <taxon>Neoteleostei</taxon>
        <taxon>Acanthomorphata</taxon>
        <taxon>Gobiaria</taxon>
        <taxon>Gobiiformes</taxon>
        <taxon>Gobioidei</taxon>
        <taxon>Gobiidae</taxon>
        <taxon>Benthophilinae</taxon>
        <taxon>Neogobiini</taxon>
        <taxon>Neogobius</taxon>
    </lineage>
</organism>
<dbReference type="CDD" id="cd19769">
    <property type="entry name" value="Bbox2_TRIM16-like"/>
    <property type="match status" value="1"/>
</dbReference>
<dbReference type="InterPro" id="IPR006574">
    <property type="entry name" value="PRY"/>
</dbReference>
<dbReference type="GO" id="GO:0008270">
    <property type="term" value="F:zinc ion binding"/>
    <property type="evidence" value="ECO:0007669"/>
    <property type="project" value="UniProtKB-KW"/>
</dbReference>
<dbReference type="Pfam" id="PF13765">
    <property type="entry name" value="PRY"/>
    <property type="match status" value="1"/>
</dbReference>
<protein>
    <submittedName>
        <fullName evidence="8">Uncharacterized protein</fullName>
    </submittedName>
</protein>
<keyword evidence="5" id="KW-0175">Coiled coil</keyword>
<dbReference type="Gene3D" id="2.60.120.920">
    <property type="match status" value="1"/>
</dbReference>
<dbReference type="PROSITE" id="PS00518">
    <property type="entry name" value="ZF_RING_1"/>
    <property type="match status" value="1"/>
</dbReference>
<dbReference type="AlphaFoldDB" id="A0A8C6WML7"/>
<feature type="domain" description="RING-type" evidence="6">
    <location>
        <begin position="16"/>
        <end position="56"/>
    </location>
</feature>
<dbReference type="PANTHER" id="PTHR25465">
    <property type="entry name" value="B-BOX DOMAIN CONTAINING"/>
    <property type="match status" value="1"/>
</dbReference>
<evidence type="ECO:0000256" key="2">
    <source>
        <dbReference type="ARBA" id="ARBA00022771"/>
    </source>
</evidence>
<dbReference type="PROSITE" id="PS50119">
    <property type="entry name" value="ZF_BBOX"/>
    <property type="match status" value="1"/>
</dbReference>
<feature type="coiled-coil region" evidence="5">
    <location>
        <begin position="183"/>
        <end position="235"/>
    </location>
</feature>
<keyword evidence="3" id="KW-0862">Zinc</keyword>
<evidence type="ECO:0000313" key="9">
    <source>
        <dbReference type="Proteomes" id="UP000694523"/>
    </source>
</evidence>
<proteinExistence type="predicted"/>
<evidence type="ECO:0000256" key="5">
    <source>
        <dbReference type="SAM" id="Coils"/>
    </source>
</evidence>
<dbReference type="SUPFAM" id="SSF57845">
    <property type="entry name" value="B-box zinc-binding domain"/>
    <property type="match status" value="1"/>
</dbReference>
<keyword evidence="1" id="KW-0479">Metal-binding</keyword>
<keyword evidence="2 4" id="KW-0863">Zinc-finger</keyword>
<dbReference type="SUPFAM" id="SSF49899">
    <property type="entry name" value="Concanavalin A-like lectins/glucanases"/>
    <property type="match status" value="1"/>
</dbReference>
<dbReference type="SUPFAM" id="SSF57850">
    <property type="entry name" value="RING/U-box"/>
    <property type="match status" value="1"/>
</dbReference>
<feature type="domain" description="B box-type" evidence="7">
    <location>
        <begin position="86"/>
        <end position="125"/>
    </location>
</feature>
<dbReference type="Pfam" id="PF13445">
    <property type="entry name" value="zf-RING_UBOX"/>
    <property type="match status" value="1"/>
</dbReference>
<dbReference type="InterPro" id="IPR051051">
    <property type="entry name" value="E3_ubiq-ligase_TRIM/RNF"/>
</dbReference>
<evidence type="ECO:0000259" key="7">
    <source>
        <dbReference type="PROSITE" id="PS50119"/>
    </source>
</evidence>
<name>A0A8C6WML7_9GOBI</name>